<dbReference type="EMBL" id="CP055156">
    <property type="protein sequence ID" value="QNF34803.1"/>
    <property type="molecule type" value="Genomic_DNA"/>
</dbReference>
<dbReference type="RefSeq" id="WP_185271297.1">
    <property type="nucleotide sequence ID" value="NZ_CP055156.1"/>
</dbReference>
<gene>
    <name evidence="1" type="ORF">HUW51_19485</name>
</gene>
<evidence type="ECO:0008006" key="3">
    <source>
        <dbReference type="Google" id="ProtNLM"/>
    </source>
</evidence>
<evidence type="ECO:0000313" key="1">
    <source>
        <dbReference type="EMBL" id="QNF34803.1"/>
    </source>
</evidence>
<accession>A0A7G7GCB9</accession>
<organism evidence="1 2">
    <name type="scientific">Adhaeribacter swui</name>
    <dbReference type="NCBI Taxonomy" id="2086471"/>
    <lineage>
        <taxon>Bacteria</taxon>
        <taxon>Pseudomonadati</taxon>
        <taxon>Bacteroidota</taxon>
        <taxon>Cytophagia</taxon>
        <taxon>Cytophagales</taxon>
        <taxon>Hymenobacteraceae</taxon>
        <taxon>Adhaeribacter</taxon>
    </lineage>
</organism>
<sequence>MNLRQLIASEFVTVEVDLDTSFLQTTWLQQPDSAQFREQLQRVIDYILTHQINKTLFDTRARAYLEIADQNWVIREIFPLFKERAVRFAYLISPMALEALDVFRIQFALETDDSSTKKMQIKLFLYKDEALQWLWQTE</sequence>
<reference evidence="1 2" key="1">
    <citation type="journal article" date="2018" name="Int. J. Syst. Evol. Microbiol.">
        <title>Adhaeribacter swui sp. nov., isolated from wet mud.</title>
        <authorList>
            <person name="Kim D.U."/>
            <person name="Kim K.W."/>
            <person name="Kang M.S."/>
            <person name="Kim J.Y."/>
            <person name="Jang J.H."/>
            <person name="Kim M.K."/>
        </authorList>
    </citation>
    <scope>NUCLEOTIDE SEQUENCE [LARGE SCALE GENOMIC DNA]</scope>
    <source>
        <strain evidence="1 2">KCTC 52873</strain>
    </source>
</reference>
<dbReference type="KEGG" id="aswu:HUW51_19485"/>
<keyword evidence="2" id="KW-1185">Reference proteome</keyword>
<dbReference type="Proteomes" id="UP000515237">
    <property type="component" value="Chromosome"/>
</dbReference>
<proteinExistence type="predicted"/>
<protein>
    <recommendedName>
        <fullName evidence="3">STAS/SEC14 domain-containing protein</fullName>
    </recommendedName>
</protein>
<name>A0A7G7GCB9_9BACT</name>
<evidence type="ECO:0000313" key="2">
    <source>
        <dbReference type="Proteomes" id="UP000515237"/>
    </source>
</evidence>
<dbReference type="AlphaFoldDB" id="A0A7G7GCB9"/>